<keyword evidence="3" id="KW-1185">Reference proteome</keyword>
<evidence type="ECO:0000256" key="1">
    <source>
        <dbReference type="SAM" id="MobiDB-lite"/>
    </source>
</evidence>
<evidence type="ECO:0000313" key="3">
    <source>
        <dbReference type="Proteomes" id="UP000017836"/>
    </source>
</evidence>
<dbReference type="EMBL" id="KI394330">
    <property type="protein sequence ID" value="ERN03887.1"/>
    <property type="molecule type" value="Genomic_DNA"/>
</dbReference>
<feature type="region of interest" description="Disordered" evidence="1">
    <location>
        <begin position="25"/>
        <end position="53"/>
    </location>
</feature>
<gene>
    <name evidence="2" type="ORF">AMTR_s00078p00175340</name>
</gene>
<name>W1P211_AMBTC</name>
<evidence type="ECO:0000313" key="2">
    <source>
        <dbReference type="EMBL" id="ERN03887.1"/>
    </source>
</evidence>
<dbReference type="Proteomes" id="UP000017836">
    <property type="component" value="Unassembled WGS sequence"/>
</dbReference>
<organism evidence="2 3">
    <name type="scientific">Amborella trichopoda</name>
    <dbReference type="NCBI Taxonomy" id="13333"/>
    <lineage>
        <taxon>Eukaryota</taxon>
        <taxon>Viridiplantae</taxon>
        <taxon>Streptophyta</taxon>
        <taxon>Embryophyta</taxon>
        <taxon>Tracheophyta</taxon>
        <taxon>Spermatophyta</taxon>
        <taxon>Magnoliopsida</taxon>
        <taxon>Amborellales</taxon>
        <taxon>Amborellaceae</taxon>
        <taxon>Amborella</taxon>
    </lineage>
</organism>
<dbReference type="HOGENOM" id="CLU_2500945_0_0_1"/>
<accession>W1P211</accession>
<sequence length="86" mass="9502">MSLNVNYLGNSDHIPLPRLKGCPSLVSPHSHELQPGTSNSSLHDEVSLRGPGDGEVCRNRGSLLLHQSHLIFLPIIPQSRKMTWVQ</sequence>
<dbReference type="Gramene" id="ERN03887">
    <property type="protein sequence ID" value="ERN03887"/>
    <property type="gene ID" value="AMTR_s00078p00175340"/>
</dbReference>
<dbReference type="AlphaFoldDB" id="W1P211"/>
<protein>
    <submittedName>
        <fullName evidence="2">Uncharacterized protein</fullName>
    </submittedName>
</protein>
<proteinExistence type="predicted"/>
<reference evidence="3" key="1">
    <citation type="journal article" date="2013" name="Science">
        <title>The Amborella genome and the evolution of flowering plants.</title>
        <authorList>
            <consortium name="Amborella Genome Project"/>
        </authorList>
    </citation>
    <scope>NUCLEOTIDE SEQUENCE [LARGE SCALE GENOMIC DNA]</scope>
</reference>